<dbReference type="PROSITE" id="PS51285">
    <property type="entry name" value="AGC_KINASE_CTER"/>
    <property type="match status" value="1"/>
</dbReference>
<name>T1KXY2_TETUR</name>
<keyword evidence="9" id="KW-0418">Kinase</keyword>
<evidence type="ECO:0000256" key="7">
    <source>
        <dbReference type="ARBA" id="ARBA00022741"/>
    </source>
</evidence>
<comment type="catalytic activity">
    <reaction evidence="14">
        <text>L-seryl-[protein] + ATP = O-phospho-L-seryl-[protein] + ADP + H(+)</text>
        <dbReference type="Rhea" id="RHEA:17989"/>
        <dbReference type="Rhea" id="RHEA-COMP:9863"/>
        <dbReference type="Rhea" id="RHEA-COMP:11604"/>
        <dbReference type="ChEBI" id="CHEBI:15378"/>
        <dbReference type="ChEBI" id="CHEBI:29999"/>
        <dbReference type="ChEBI" id="CHEBI:30616"/>
        <dbReference type="ChEBI" id="CHEBI:83421"/>
        <dbReference type="ChEBI" id="CHEBI:456216"/>
        <dbReference type="EC" id="2.7.11.1"/>
    </reaction>
</comment>
<dbReference type="Gene3D" id="3.30.60.20">
    <property type="match status" value="1"/>
</dbReference>
<evidence type="ECO:0000256" key="9">
    <source>
        <dbReference type="ARBA" id="ARBA00022777"/>
    </source>
</evidence>
<dbReference type="EnsemblMetazoa" id="tetur26g01780.1">
    <property type="protein sequence ID" value="tetur26g01780.1"/>
    <property type="gene ID" value="tetur26g01780"/>
</dbReference>
<dbReference type="SMART" id="SM00220">
    <property type="entry name" value="S_TKc"/>
    <property type="match status" value="1"/>
</dbReference>
<dbReference type="PROSITE" id="PS00107">
    <property type="entry name" value="PROTEIN_KINASE_ATP"/>
    <property type="match status" value="1"/>
</dbReference>
<evidence type="ECO:0000256" key="17">
    <source>
        <dbReference type="SAM" id="MobiDB-lite"/>
    </source>
</evidence>
<feature type="coiled-coil region" evidence="16">
    <location>
        <begin position="522"/>
        <end position="682"/>
    </location>
</feature>
<dbReference type="InterPro" id="IPR008271">
    <property type="entry name" value="Ser/Thr_kinase_AS"/>
</dbReference>
<feature type="binding site" evidence="15">
    <location>
        <position position="161"/>
    </location>
    <ligand>
        <name>ATP</name>
        <dbReference type="ChEBI" id="CHEBI:30616"/>
    </ligand>
</feature>
<feature type="compositionally biased region" description="Low complexity" evidence="17">
    <location>
        <begin position="1550"/>
        <end position="1573"/>
    </location>
</feature>
<feature type="coiled-coil region" evidence="16">
    <location>
        <begin position="777"/>
        <end position="825"/>
    </location>
</feature>
<reference evidence="24" key="2">
    <citation type="submission" date="2015-06" db="UniProtKB">
        <authorList>
            <consortium name="EnsemblMetazoa"/>
        </authorList>
    </citation>
    <scope>IDENTIFICATION</scope>
</reference>
<evidence type="ECO:0000259" key="18">
    <source>
        <dbReference type="PROSITE" id="PS50003"/>
    </source>
</evidence>
<evidence type="ECO:0000259" key="21">
    <source>
        <dbReference type="PROSITE" id="PS50108"/>
    </source>
</evidence>
<evidence type="ECO:0000313" key="24">
    <source>
        <dbReference type="EnsemblMetazoa" id="tetur26g01780.1"/>
    </source>
</evidence>
<dbReference type="SMART" id="SM00036">
    <property type="entry name" value="CNH"/>
    <property type="match status" value="1"/>
</dbReference>
<proteinExistence type="inferred from homology"/>
<dbReference type="EC" id="2.7.11.1" evidence="2"/>
<dbReference type="SUPFAM" id="SSF50729">
    <property type="entry name" value="PH domain-like"/>
    <property type="match status" value="1"/>
</dbReference>
<feature type="domain" description="PH" evidence="18">
    <location>
        <begin position="986"/>
        <end position="1131"/>
    </location>
</feature>
<accession>T1KXY2</accession>
<dbReference type="InterPro" id="IPR001180">
    <property type="entry name" value="CNH_dom"/>
</dbReference>
<dbReference type="PANTHER" id="PTHR22988">
    <property type="entry name" value="MYOTONIC DYSTROPHY S/T KINASE-RELATED"/>
    <property type="match status" value="1"/>
</dbReference>
<dbReference type="Pfam" id="PF00780">
    <property type="entry name" value="CNH"/>
    <property type="match status" value="1"/>
</dbReference>
<dbReference type="PROSITE" id="PS00108">
    <property type="entry name" value="PROTEIN_KINASE_ST"/>
    <property type="match status" value="1"/>
</dbReference>
<keyword evidence="4" id="KW-0597">Phosphoprotein</keyword>
<dbReference type="SUPFAM" id="SSF50978">
    <property type="entry name" value="WD40 repeat-like"/>
    <property type="match status" value="1"/>
</dbReference>
<keyword evidence="8" id="KW-0863">Zinc-finger</keyword>
<dbReference type="Pfam" id="PF25346">
    <property type="entry name" value="PH_MRCK"/>
    <property type="match status" value="1"/>
</dbReference>
<dbReference type="InterPro" id="IPR002219">
    <property type="entry name" value="PKC_DAG/PE"/>
</dbReference>
<feature type="domain" description="Protein kinase" evidence="19">
    <location>
        <begin position="132"/>
        <end position="404"/>
    </location>
</feature>
<evidence type="ECO:0000256" key="11">
    <source>
        <dbReference type="ARBA" id="ARBA00022840"/>
    </source>
</evidence>
<dbReference type="FunFam" id="3.30.200.20:FF:001209">
    <property type="entry name" value="Serine/threonine-protein kinase MRCK beta"/>
    <property type="match status" value="1"/>
</dbReference>
<sequence length="1573" mass="177683">MSSASSPEVNKEGFNNNLTNNHIVNKMSAQESQNHFIKGLRHHQQLQSLSQTPTISLEKRFTELQTLLSMGPTLFDGKSINCELLFDVLIAVYYECQRLVATTRSKEQQKFCESIKPFLDRLKELQLKASDFETIKIIGRGAFGKVALVRGKDDGNVYAMKTLNKLEMLKRAETACYREERDVLLHGSEAWFTKLHYAFQDETNLYLIMDYYCGGDLLTLLSKYDENFPEDMSRFYTAQIVLALSYLHDMGYIHRDVKPDNILIDSHGHIRLADFGSCTKVSQIRSNGNCTIAVGTPDYISPEILKAMEGNRNSGLLYSFEVDWWSLGVVIFESLYGETPFYAESLIQTYSNIMDHKHCFKFPVNAQVTDEAKDLISNLISHSWFNGIEWDRLREMKPPYQPKVAGPEDTSNFDIDDSAPPTNNKFDNLIAPTTKDSLLNVHLPFVGFTCTFNASKSRSQSEQNGSKVTSPRSPKSNYAVCVVDASDSTNLSSKNIDTNAYAKLENELWVARHEWSELSVKLNELRKEKNSISSRLRGKEEELDQSLEKIAELRQQLRNSERIKRQQLEDMIVIQNELEKEKQLRQEMQIETKESEAKLAHLEKQLSSIENQEQTGGSNMSNGPSEKEKYYLAQIADLEQEVLRLKGELDERIASMVHQHHIEELEQQVLQLQQQQPHWERQISEIIDWVGNEKEARNYLQQMAATMTKELELLKHQHQLQQIQQQNANQRAIETSNSNNDTGHSSSVHAYVPKEPVNSNYTTWQERRSARVDKQELLQLQFELANEIEDKQRVQEELTKAQKEIALLNGDLAELRIEVAKLKNQQTNKRLSNDSSSMLFGSSVNSRRISAGKMMEEIEMQLGRIGMNSPIGGSDTSDIESEDVSPSSSADTRSRSKAGSIGPPMMLSQSSFQSKQQHSFIVRTFVAPLKCFHCTSLMIGLIRQGLICETCGFVSHIACASQGIQLCPCDDTSQRPQGIDPSRGIGTAYEGYVKIPKARGGVRKGWIRMFVVVCDFKLFLYDLYCSSDSNYPSGSHGSGSGSGGDGSQSGPTVTPPVSVNTVIDMRDERFCISGVQESDVIHANKKDIPCIFRITTSMVSNKVDQNFTQLMLTDKEIEKNRWIDALHELHRIIRRNKLCNRNPLKAHTVLNSYQISALRHHNDINSCCVIDETRLLIGCDDCLLCCDLDICTCRRLTNSKRIVQCHYSPNDQLVIVLAGKQKHIKLIPIRGLDNDGIEWIKIPETKGANLFAVANLPTTTYVCVAIKKTLLIYEITRKRVRYNLWKEIQLPLMIQTLSIVDNMVSIGTKSSFVVYQINNREQPPLYLVNQECQELSFLIQNPIDALLSRQINQDEWILVFAPYGVYVDSCGKRTRAIELQFPSQPNYVATLETEINNKNVQLLLAFASTHINVFDLETTEWIQTINLKATKPLQQHGKGYLLGLTNANDFPMLVQFVPTMNGSQWLLQSKGDDSKPFLVSGSTVAQRIIQTASGVTSDLPKKNSRLPISGPSDFSHISHLGPGEGPFSSKIIDLTSSNIASNQPKSMINRDSSGPSRRDSTSSSQSSVSPYKF</sequence>
<feature type="region of interest" description="Disordered" evidence="17">
    <location>
        <begin position="864"/>
        <end position="908"/>
    </location>
</feature>
<comment type="similarity">
    <text evidence="1">Belongs to the protein kinase superfamily. AGC Ser/Thr protein kinase family. DMPK subfamily.</text>
</comment>
<dbReference type="Gene3D" id="1.10.510.10">
    <property type="entry name" value="Transferase(Phosphotransferase) domain 1"/>
    <property type="match status" value="1"/>
</dbReference>
<dbReference type="InterPro" id="IPR011009">
    <property type="entry name" value="Kinase-like_dom_sf"/>
</dbReference>
<dbReference type="Proteomes" id="UP000015104">
    <property type="component" value="Unassembled WGS sequence"/>
</dbReference>
<keyword evidence="10" id="KW-0862">Zinc</keyword>
<dbReference type="InterPro" id="IPR000961">
    <property type="entry name" value="AGC-kinase_C"/>
</dbReference>
<evidence type="ECO:0000256" key="3">
    <source>
        <dbReference type="ARBA" id="ARBA00022527"/>
    </source>
</evidence>
<dbReference type="InterPro" id="IPR050839">
    <property type="entry name" value="Rho-assoc_Ser/Thr_Kinase"/>
</dbReference>
<evidence type="ECO:0000256" key="4">
    <source>
        <dbReference type="ARBA" id="ARBA00022553"/>
    </source>
</evidence>
<comment type="catalytic activity">
    <reaction evidence="13">
        <text>L-threonyl-[protein] + ATP = O-phospho-L-threonyl-[protein] + ADP + H(+)</text>
        <dbReference type="Rhea" id="RHEA:46608"/>
        <dbReference type="Rhea" id="RHEA-COMP:11060"/>
        <dbReference type="Rhea" id="RHEA-COMP:11605"/>
        <dbReference type="ChEBI" id="CHEBI:15378"/>
        <dbReference type="ChEBI" id="CHEBI:30013"/>
        <dbReference type="ChEBI" id="CHEBI:30616"/>
        <dbReference type="ChEBI" id="CHEBI:61977"/>
        <dbReference type="ChEBI" id="CHEBI:456216"/>
        <dbReference type="EC" id="2.7.11.1"/>
    </reaction>
</comment>
<keyword evidence="11 15" id="KW-0067">ATP-binding</keyword>
<dbReference type="SMART" id="SM00133">
    <property type="entry name" value="S_TK_X"/>
    <property type="match status" value="1"/>
</dbReference>
<evidence type="ECO:0000256" key="10">
    <source>
        <dbReference type="ARBA" id="ARBA00022833"/>
    </source>
</evidence>
<reference evidence="25" key="1">
    <citation type="submission" date="2011-08" db="EMBL/GenBank/DDBJ databases">
        <authorList>
            <person name="Rombauts S."/>
        </authorList>
    </citation>
    <scope>NUCLEOTIDE SEQUENCE</scope>
    <source>
        <strain evidence="25">London</strain>
    </source>
</reference>
<feature type="domain" description="Phorbol-ester/DAG-type" evidence="20">
    <location>
        <begin position="917"/>
        <end position="967"/>
    </location>
</feature>
<dbReference type="PROSITE" id="PS50003">
    <property type="entry name" value="PH_DOMAIN"/>
    <property type="match status" value="1"/>
</dbReference>
<evidence type="ECO:0000313" key="25">
    <source>
        <dbReference type="Proteomes" id="UP000015104"/>
    </source>
</evidence>
<dbReference type="Pfam" id="PF00130">
    <property type="entry name" value="C1_1"/>
    <property type="match status" value="1"/>
</dbReference>
<feature type="region of interest" description="Disordered" evidence="17">
    <location>
        <begin position="1496"/>
        <end position="1520"/>
    </location>
</feature>
<dbReference type="PANTHER" id="PTHR22988:SF66">
    <property type="entry name" value="SERINE_THREONINE-PROTEIN KINASE GENGHIS KHAN"/>
    <property type="match status" value="1"/>
</dbReference>
<dbReference type="PROSITE" id="PS50108">
    <property type="entry name" value="CRIB"/>
    <property type="match status" value="1"/>
</dbReference>
<keyword evidence="7 15" id="KW-0547">Nucleotide-binding</keyword>
<dbReference type="PROSITE" id="PS50081">
    <property type="entry name" value="ZF_DAG_PE_2"/>
    <property type="match status" value="1"/>
</dbReference>
<feature type="domain" description="CNH" evidence="22">
    <location>
        <begin position="1161"/>
        <end position="1440"/>
    </location>
</feature>
<evidence type="ECO:0000256" key="13">
    <source>
        <dbReference type="ARBA" id="ARBA00047899"/>
    </source>
</evidence>
<dbReference type="eggNOG" id="KOG0612">
    <property type="taxonomic scope" value="Eukaryota"/>
</dbReference>
<feature type="region of interest" description="Disordered" evidence="17">
    <location>
        <begin position="1539"/>
        <end position="1573"/>
    </location>
</feature>
<feature type="compositionally biased region" description="Low complexity" evidence="17">
    <location>
        <begin position="724"/>
        <end position="733"/>
    </location>
</feature>
<dbReference type="InterPro" id="IPR011993">
    <property type="entry name" value="PH-like_dom_sf"/>
</dbReference>
<dbReference type="InterPro" id="IPR036322">
    <property type="entry name" value="WD40_repeat_dom_sf"/>
</dbReference>
<evidence type="ECO:0000259" key="19">
    <source>
        <dbReference type="PROSITE" id="PS50011"/>
    </source>
</evidence>
<dbReference type="GO" id="GO:0031032">
    <property type="term" value="P:actomyosin structure organization"/>
    <property type="evidence" value="ECO:0007669"/>
    <property type="project" value="TreeGrafter"/>
</dbReference>
<evidence type="ECO:0000259" key="20">
    <source>
        <dbReference type="PROSITE" id="PS50081"/>
    </source>
</evidence>
<dbReference type="SMART" id="SM00109">
    <property type="entry name" value="C1"/>
    <property type="match status" value="1"/>
</dbReference>
<keyword evidence="3" id="KW-0723">Serine/threonine-protein kinase</keyword>
<dbReference type="SUPFAM" id="SSF56112">
    <property type="entry name" value="Protein kinase-like (PK-like)"/>
    <property type="match status" value="1"/>
</dbReference>
<dbReference type="InterPro" id="IPR017441">
    <property type="entry name" value="Protein_kinase_ATP_BS"/>
</dbReference>
<evidence type="ECO:0000256" key="15">
    <source>
        <dbReference type="PROSITE-ProRule" id="PRU10141"/>
    </source>
</evidence>
<evidence type="ECO:0000259" key="23">
    <source>
        <dbReference type="PROSITE" id="PS51285"/>
    </source>
</evidence>
<dbReference type="PROSITE" id="PS50011">
    <property type="entry name" value="PROTEIN_KINASE_DOM"/>
    <property type="match status" value="1"/>
</dbReference>
<dbReference type="SMART" id="SM00233">
    <property type="entry name" value="PH"/>
    <property type="match status" value="1"/>
</dbReference>
<protein>
    <recommendedName>
        <fullName evidence="2">non-specific serine/threonine protein kinase</fullName>
        <ecNumber evidence="2">2.7.11.1</ecNumber>
    </recommendedName>
</protein>
<dbReference type="CDD" id="cd00132">
    <property type="entry name" value="CRIB"/>
    <property type="match status" value="1"/>
</dbReference>
<evidence type="ECO:0000256" key="2">
    <source>
        <dbReference type="ARBA" id="ARBA00012513"/>
    </source>
</evidence>
<evidence type="ECO:0000256" key="16">
    <source>
        <dbReference type="SAM" id="Coils"/>
    </source>
</evidence>
<feature type="compositionally biased region" description="Gly residues" evidence="17">
    <location>
        <begin position="1036"/>
        <end position="1047"/>
    </location>
</feature>
<organism evidence="24 25">
    <name type="scientific">Tetranychus urticae</name>
    <name type="common">Two-spotted spider mite</name>
    <dbReference type="NCBI Taxonomy" id="32264"/>
    <lineage>
        <taxon>Eukaryota</taxon>
        <taxon>Metazoa</taxon>
        <taxon>Ecdysozoa</taxon>
        <taxon>Arthropoda</taxon>
        <taxon>Chelicerata</taxon>
        <taxon>Arachnida</taxon>
        <taxon>Acari</taxon>
        <taxon>Acariformes</taxon>
        <taxon>Trombidiformes</taxon>
        <taxon>Prostigmata</taxon>
        <taxon>Eleutherengona</taxon>
        <taxon>Raphignathae</taxon>
        <taxon>Tetranychoidea</taxon>
        <taxon>Tetranychidae</taxon>
        <taxon>Tetranychus</taxon>
    </lineage>
</organism>
<dbReference type="InterPro" id="IPR057529">
    <property type="entry name" value="MRCK/ROCK_PH"/>
</dbReference>
<feature type="compositionally biased region" description="Polar residues" evidence="17">
    <location>
        <begin position="734"/>
        <end position="748"/>
    </location>
</feature>
<dbReference type="Gene3D" id="2.30.29.30">
    <property type="entry name" value="Pleckstrin-homology domain (PH domain)/Phosphotyrosine-binding domain (PTB)"/>
    <property type="match status" value="1"/>
</dbReference>
<feature type="region of interest" description="Disordered" evidence="17">
    <location>
        <begin position="724"/>
        <end position="750"/>
    </location>
</feature>
<dbReference type="GO" id="GO:0004674">
    <property type="term" value="F:protein serine/threonine kinase activity"/>
    <property type="evidence" value="ECO:0007669"/>
    <property type="project" value="UniProtKB-KW"/>
</dbReference>
<dbReference type="InterPro" id="IPR001849">
    <property type="entry name" value="PH_domain"/>
</dbReference>
<feature type="domain" description="AGC-kinase C-terminal" evidence="23">
    <location>
        <begin position="386"/>
        <end position="460"/>
    </location>
</feature>
<evidence type="ECO:0000256" key="12">
    <source>
        <dbReference type="ARBA" id="ARBA00023054"/>
    </source>
</evidence>
<evidence type="ECO:0000256" key="8">
    <source>
        <dbReference type="ARBA" id="ARBA00022771"/>
    </source>
</evidence>
<dbReference type="Gene3D" id="3.30.200.20">
    <property type="entry name" value="Phosphorylase Kinase, domain 1"/>
    <property type="match status" value="1"/>
</dbReference>
<keyword evidence="25" id="KW-1185">Reference proteome</keyword>
<evidence type="ECO:0000256" key="14">
    <source>
        <dbReference type="ARBA" id="ARBA00048679"/>
    </source>
</evidence>
<dbReference type="InterPro" id="IPR046349">
    <property type="entry name" value="C1-like_sf"/>
</dbReference>
<dbReference type="InterPro" id="IPR000719">
    <property type="entry name" value="Prot_kinase_dom"/>
</dbReference>
<dbReference type="GO" id="GO:0008270">
    <property type="term" value="F:zinc ion binding"/>
    <property type="evidence" value="ECO:0007669"/>
    <property type="project" value="UniProtKB-KW"/>
</dbReference>
<feature type="domain" description="CRIB" evidence="21">
    <location>
        <begin position="1508"/>
        <end position="1521"/>
    </location>
</feature>
<dbReference type="GO" id="GO:0005856">
    <property type="term" value="C:cytoskeleton"/>
    <property type="evidence" value="ECO:0007669"/>
    <property type="project" value="TreeGrafter"/>
</dbReference>
<dbReference type="Pfam" id="PF00069">
    <property type="entry name" value="Pkinase"/>
    <property type="match status" value="1"/>
</dbReference>
<feature type="region of interest" description="Disordered" evidence="17">
    <location>
        <begin position="1035"/>
        <end position="1056"/>
    </location>
</feature>
<keyword evidence="5" id="KW-0808">Transferase</keyword>
<dbReference type="HOGENOM" id="CLU_000288_140_3_1"/>
<dbReference type="GO" id="GO:0005524">
    <property type="term" value="F:ATP binding"/>
    <property type="evidence" value="ECO:0007669"/>
    <property type="project" value="UniProtKB-UniRule"/>
</dbReference>
<dbReference type="GO" id="GO:0005737">
    <property type="term" value="C:cytoplasm"/>
    <property type="evidence" value="ECO:0007669"/>
    <property type="project" value="TreeGrafter"/>
</dbReference>
<evidence type="ECO:0000256" key="1">
    <source>
        <dbReference type="ARBA" id="ARBA00005719"/>
    </source>
</evidence>
<dbReference type="STRING" id="32264.T1KXY2"/>
<keyword evidence="12 16" id="KW-0175">Coiled coil</keyword>
<evidence type="ECO:0000259" key="22">
    <source>
        <dbReference type="PROSITE" id="PS50219"/>
    </source>
</evidence>
<dbReference type="CDD" id="cd01243">
    <property type="entry name" value="PH_MRCK"/>
    <property type="match status" value="1"/>
</dbReference>
<dbReference type="SUPFAM" id="SSF57889">
    <property type="entry name" value="Cysteine-rich domain"/>
    <property type="match status" value="1"/>
</dbReference>
<dbReference type="InterPro" id="IPR000095">
    <property type="entry name" value="CRIB_dom"/>
</dbReference>
<dbReference type="PROSITE" id="PS50219">
    <property type="entry name" value="CNH"/>
    <property type="match status" value="1"/>
</dbReference>
<dbReference type="EMBL" id="CAEY01000697">
    <property type="status" value="NOT_ANNOTATED_CDS"/>
    <property type="molecule type" value="Genomic_DNA"/>
</dbReference>
<evidence type="ECO:0000256" key="5">
    <source>
        <dbReference type="ARBA" id="ARBA00022679"/>
    </source>
</evidence>
<evidence type="ECO:0000256" key="6">
    <source>
        <dbReference type="ARBA" id="ARBA00022723"/>
    </source>
</evidence>
<dbReference type="CDD" id="cd20809">
    <property type="entry name" value="C1_MRCK"/>
    <property type="match status" value="1"/>
</dbReference>
<dbReference type="FunFam" id="1.10.510.10:FF:000751">
    <property type="entry name" value="Non-specific serine/threonine protein kinase"/>
    <property type="match status" value="1"/>
</dbReference>
<keyword evidence="6" id="KW-0479">Metal-binding</keyword>